<keyword evidence="2" id="KW-1185">Reference proteome</keyword>
<evidence type="ECO:0000313" key="1">
    <source>
        <dbReference type="EMBL" id="EIY66322.1"/>
    </source>
</evidence>
<reference evidence="1 2" key="1">
    <citation type="submission" date="2012-02" db="EMBL/GenBank/DDBJ databases">
        <title>The Genome Sequence of Bacteroides salyersiae CL02T12C01.</title>
        <authorList>
            <consortium name="The Broad Institute Genome Sequencing Platform"/>
            <person name="Earl A."/>
            <person name="Ward D."/>
            <person name="Feldgarden M."/>
            <person name="Gevers D."/>
            <person name="Zitomersky N.L."/>
            <person name="Coyne M.J."/>
            <person name="Comstock L.E."/>
            <person name="Young S.K."/>
            <person name="Zeng Q."/>
            <person name="Gargeya S."/>
            <person name="Fitzgerald M."/>
            <person name="Haas B."/>
            <person name="Abouelleil A."/>
            <person name="Alvarado L."/>
            <person name="Arachchi H.M."/>
            <person name="Berlin A."/>
            <person name="Chapman S.B."/>
            <person name="Gearin G."/>
            <person name="Goldberg J."/>
            <person name="Griggs A."/>
            <person name="Gujja S."/>
            <person name="Hansen M."/>
            <person name="Heiman D."/>
            <person name="Howarth C."/>
            <person name="Larimer J."/>
            <person name="Lui A."/>
            <person name="MacDonald P.J.P."/>
            <person name="McCowen C."/>
            <person name="Montmayeur A."/>
            <person name="Murphy C."/>
            <person name="Neiman D."/>
            <person name="Pearson M."/>
            <person name="Priest M."/>
            <person name="Roberts A."/>
            <person name="Saif S."/>
            <person name="Shea T."/>
            <person name="Sisk P."/>
            <person name="Stolte C."/>
            <person name="Sykes S."/>
            <person name="Wortman J."/>
            <person name="Nusbaum C."/>
            <person name="Birren B."/>
        </authorList>
    </citation>
    <scope>NUCLEOTIDE SEQUENCE [LARGE SCALE GENOMIC DNA]</scope>
    <source>
        <strain evidence="1 2">CL02T12C01</strain>
    </source>
</reference>
<dbReference type="Proteomes" id="UP000005150">
    <property type="component" value="Unassembled WGS sequence"/>
</dbReference>
<comment type="caution">
    <text evidence="1">The sequence shown here is derived from an EMBL/GenBank/DDBJ whole genome shotgun (WGS) entry which is preliminary data.</text>
</comment>
<evidence type="ECO:0000313" key="2">
    <source>
        <dbReference type="Proteomes" id="UP000005150"/>
    </source>
</evidence>
<dbReference type="HOGENOM" id="CLU_2520755_0_0_10"/>
<dbReference type="AlphaFoldDB" id="I8YUR3"/>
<protein>
    <submittedName>
        <fullName evidence="1">Uncharacterized protein</fullName>
    </submittedName>
</protein>
<accession>I8YUR3</accession>
<proteinExistence type="predicted"/>
<dbReference type="GeneID" id="93115004"/>
<dbReference type="PATRIC" id="fig|997887.3.peg.1762"/>
<organism evidence="1 2">
    <name type="scientific">Bacteroides salyersiae CL02T12C01</name>
    <dbReference type="NCBI Taxonomy" id="997887"/>
    <lineage>
        <taxon>Bacteria</taxon>
        <taxon>Pseudomonadati</taxon>
        <taxon>Bacteroidota</taxon>
        <taxon>Bacteroidia</taxon>
        <taxon>Bacteroidales</taxon>
        <taxon>Bacteroidaceae</taxon>
        <taxon>Bacteroides</taxon>
    </lineage>
</organism>
<name>I8YUR3_9BACE</name>
<dbReference type="RefSeq" id="WP_007479590.1">
    <property type="nucleotide sequence ID" value="NZ_JH724307.1"/>
</dbReference>
<gene>
    <name evidence="1" type="ORF">HMPREF1071_01680</name>
</gene>
<dbReference type="EMBL" id="AGXV01000021">
    <property type="protein sequence ID" value="EIY66322.1"/>
    <property type="molecule type" value="Genomic_DNA"/>
</dbReference>
<sequence>METKNYFITLLLSLFCIPMNAQLKVLSNGKVGIGTTNPQYGFLEIGKSGVNNGLAIYDSSLLTPPLKLYTSGEVGYLNFDGIPA</sequence>